<evidence type="ECO:0008006" key="4">
    <source>
        <dbReference type="Google" id="ProtNLM"/>
    </source>
</evidence>
<evidence type="ECO:0000256" key="1">
    <source>
        <dbReference type="SAM" id="SignalP"/>
    </source>
</evidence>
<organism evidence="2 3">
    <name type="scientific">Aquabacter spiritensis</name>
    <dbReference type="NCBI Taxonomy" id="933073"/>
    <lineage>
        <taxon>Bacteria</taxon>
        <taxon>Pseudomonadati</taxon>
        <taxon>Pseudomonadota</taxon>
        <taxon>Alphaproteobacteria</taxon>
        <taxon>Hyphomicrobiales</taxon>
        <taxon>Xanthobacteraceae</taxon>
        <taxon>Aquabacter</taxon>
    </lineage>
</organism>
<comment type="caution">
    <text evidence="2">The sequence shown here is derived from an EMBL/GenBank/DDBJ whole genome shotgun (WGS) entry which is preliminary data.</text>
</comment>
<dbReference type="AlphaFoldDB" id="A0A4R3M3F6"/>
<dbReference type="EMBL" id="SMAI01000004">
    <property type="protein sequence ID" value="TCT05695.1"/>
    <property type="molecule type" value="Genomic_DNA"/>
</dbReference>
<dbReference type="Gene3D" id="3.30.1150.10">
    <property type="match status" value="1"/>
</dbReference>
<feature type="chain" id="PRO_5020944417" description="TonB-like protein" evidence="1">
    <location>
        <begin position="30"/>
        <end position="138"/>
    </location>
</feature>
<keyword evidence="3" id="KW-1185">Reference proteome</keyword>
<feature type="signal peptide" evidence="1">
    <location>
        <begin position="1"/>
        <end position="29"/>
    </location>
</feature>
<evidence type="ECO:0000313" key="2">
    <source>
        <dbReference type="EMBL" id="TCT05695.1"/>
    </source>
</evidence>
<gene>
    <name evidence="2" type="ORF">EDC64_104254</name>
</gene>
<accession>A0A4R3M3F6</accession>
<dbReference type="OrthoDB" id="7161229at2"/>
<name>A0A4R3M3F6_9HYPH</name>
<dbReference type="InterPro" id="IPR014587">
    <property type="entry name" value="UCP034077"/>
</dbReference>
<sequence length="138" mass="13954">MDARPVRSAALWSLAAGLAGALLCVSAQAQAPPRPAQTMADLGAAFQACWTAPEGAEGSHITLRFGITAKGALKGPPLATHSHLTGDAAAQRAFVAAALSALAACTPIAMSPDLARVVASRVLTVTYRAVATPREIAI</sequence>
<dbReference type="Proteomes" id="UP000294664">
    <property type="component" value="Unassembled WGS sequence"/>
</dbReference>
<proteinExistence type="predicted"/>
<keyword evidence="1" id="KW-0732">Signal</keyword>
<dbReference type="SUPFAM" id="SSF74653">
    <property type="entry name" value="TolA/TonB C-terminal domain"/>
    <property type="match status" value="1"/>
</dbReference>
<reference evidence="2 3" key="1">
    <citation type="submission" date="2019-03" db="EMBL/GenBank/DDBJ databases">
        <title>Genomic Encyclopedia of Type Strains, Phase IV (KMG-IV): sequencing the most valuable type-strain genomes for metagenomic binning, comparative biology and taxonomic classification.</title>
        <authorList>
            <person name="Goeker M."/>
        </authorList>
    </citation>
    <scope>NUCLEOTIDE SEQUENCE [LARGE SCALE GENOMIC DNA]</scope>
    <source>
        <strain evidence="2 3">DSM 9035</strain>
    </source>
</reference>
<protein>
    <recommendedName>
        <fullName evidence="4">TonB-like protein</fullName>
    </recommendedName>
</protein>
<dbReference type="RefSeq" id="WP_132031023.1">
    <property type="nucleotide sequence ID" value="NZ_SMAI01000004.1"/>
</dbReference>
<dbReference type="PIRSF" id="PIRSF034077">
    <property type="entry name" value="UCP034077"/>
    <property type="match status" value="1"/>
</dbReference>
<evidence type="ECO:0000313" key="3">
    <source>
        <dbReference type="Proteomes" id="UP000294664"/>
    </source>
</evidence>